<proteinExistence type="predicted"/>
<dbReference type="Proteomes" id="UP001307889">
    <property type="component" value="Chromosome 1"/>
</dbReference>
<protein>
    <submittedName>
        <fullName evidence="1">Uncharacterized protein</fullName>
    </submittedName>
</protein>
<evidence type="ECO:0000313" key="2">
    <source>
        <dbReference type="Proteomes" id="UP001307889"/>
    </source>
</evidence>
<organism evidence="1 2">
    <name type="scientific">Nesidiocoris tenuis</name>
    <dbReference type="NCBI Taxonomy" id="355587"/>
    <lineage>
        <taxon>Eukaryota</taxon>
        <taxon>Metazoa</taxon>
        <taxon>Ecdysozoa</taxon>
        <taxon>Arthropoda</taxon>
        <taxon>Hexapoda</taxon>
        <taxon>Insecta</taxon>
        <taxon>Pterygota</taxon>
        <taxon>Neoptera</taxon>
        <taxon>Paraneoptera</taxon>
        <taxon>Hemiptera</taxon>
        <taxon>Heteroptera</taxon>
        <taxon>Panheteroptera</taxon>
        <taxon>Cimicomorpha</taxon>
        <taxon>Miridae</taxon>
        <taxon>Dicyphina</taxon>
        <taxon>Nesidiocoris</taxon>
    </lineage>
</organism>
<accession>A0ABN7A912</accession>
<evidence type="ECO:0000313" key="1">
    <source>
        <dbReference type="EMBL" id="BES88795.1"/>
    </source>
</evidence>
<dbReference type="EMBL" id="AP028909">
    <property type="protein sequence ID" value="BES88795.1"/>
    <property type="molecule type" value="Genomic_DNA"/>
</dbReference>
<name>A0ABN7A912_9HEMI</name>
<keyword evidence="2" id="KW-1185">Reference proteome</keyword>
<gene>
    <name evidence="1" type="ORF">NTJ_01602</name>
</gene>
<reference evidence="1 2" key="1">
    <citation type="submission" date="2023-09" db="EMBL/GenBank/DDBJ databases">
        <title>Nesidiocoris tenuis whole genome shotgun sequence.</title>
        <authorList>
            <person name="Shibata T."/>
            <person name="Shimoda M."/>
            <person name="Kobayashi T."/>
            <person name="Uehara T."/>
        </authorList>
    </citation>
    <scope>NUCLEOTIDE SEQUENCE [LARGE SCALE GENOMIC DNA]</scope>
    <source>
        <strain evidence="1 2">Japan</strain>
    </source>
</reference>
<sequence length="83" mass="9365">MYSLILFAYHESNNRRGQGHSTYEYSSAFHQRPMNRRRRQMNQFNTSAGQGRTVGPKPLCKSATSALLKPPIAGRAAKSRRPA</sequence>